<evidence type="ECO:0000256" key="1">
    <source>
        <dbReference type="SAM" id="MobiDB-lite"/>
    </source>
</evidence>
<dbReference type="OrthoDB" id="5395727at2759"/>
<accession>A0A1Y2A2J3</accession>
<gene>
    <name evidence="2" type="ORF">BCR34DRAFT_584108</name>
</gene>
<sequence length="139" mass="14944">MASTTAASAIDATPTGNPSVQSQDPFASQREANNDPFAGDKLSDLAGSDDMKMSSSPPSKDRRMSKEWDASKVPPSRFQRREGSIYSTPGSRDGHVKGSSRDQAYHDKLKEKVRSVHLHMATIVSAIMPAVPVVAVDQS</sequence>
<evidence type="ECO:0000313" key="2">
    <source>
        <dbReference type="EMBL" id="ORY16732.1"/>
    </source>
</evidence>
<evidence type="ECO:0000313" key="3">
    <source>
        <dbReference type="Proteomes" id="UP000193144"/>
    </source>
</evidence>
<feature type="compositionally biased region" description="Basic and acidic residues" evidence="1">
    <location>
        <begin position="59"/>
        <end position="70"/>
    </location>
</feature>
<dbReference type="AlphaFoldDB" id="A0A1Y2A2J3"/>
<feature type="compositionally biased region" description="Basic and acidic residues" evidence="1">
    <location>
        <begin position="92"/>
        <end position="104"/>
    </location>
</feature>
<organism evidence="2 3">
    <name type="scientific">Clohesyomyces aquaticus</name>
    <dbReference type="NCBI Taxonomy" id="1231657"/>
    <lineage>
        <taxon>Eukaryota</taxon>
        <taxon>Fungi</taxon>
        <taxon>Dikarya</taxon>
        <taxon>Ascomycota</taxon>
        <taxon>Pezizomycotina</taxon>
        <taxon>Dothideomycetes</taxon>
        <taxon>Pleosporomycetidae</taxon>
        <taxon>Pleosporales</taxon>
        <taxon>Lindgomycetaceae</taxon>
        <taxon>Clohesyomyces</taxon>
    </lineage>
</organism>
<protein>
    <submittedName>
        <fullName evidence="2">Uncharacterized protein</fullName>
    </submittedName>
</protein>
<keyword evidence="3" id="KW-1185">Reference proteome</keyword>
<name>A0A1Y2A2J3_9PLEO</name>
<comment type="caution">
    <text evidence="2">The sequence shown here is derived from an EMBL/GenBank/DDBJ whole genome shotgun (WGS) entry which is preliminary data.</text>
</comment>
<proteinExistence type="predicted"/>
<reference evidence="2 3" key="1">
    <citation type="submission" date="2016-07" db="EMBL/GenBank/DDBJ databases">
        <title>Pervasive Adenine N6-methylation of Active Genes in Fungi.</title>
        <authorList>
            <consortium name="DOE Joint Genome Institute"/>
            <person name="Mondo S.J."/>
            <person name="Dannebaum R.O."/>
            <person name="Kuo R.C."/>
            <person name="Labutti K."/>
            <person name="Haridas S."/>
            <person name="Kuo A."/>
            <person name="Salamov A."/>
            <person name="Ahrendt S.R."/>
            <person name="Lipzen A."/>
            <person name="Sullivan W."/>
            <person name="Andreopoulos W.B."/>
            <person name="Clum A."/>
            <person name="Lindquist E."/>
            <person name="Daum C."/>
            <person name="Ramamoorthy G.K."/>
            <person name="Gryganskyi A."/>
            <person name="Culley D."/>
            <person name="Magnuson J.K."/>
            <person name="James T.Y."/>
            <person name="O'Malley M.A."/>
            <person name="Stajich J.E."/>
            <person name="Spatafora J.W."/>
            <person name="Visel A."/>
            <person name="Grigoriev I.V."/>
        </authorList>
    </citation>
    <scope>NUCLEOTIDE SEQUENCE [LARGE SCALE GENOMIC DNA]</scope>
    <source>
        <strain evidence="2 3">CBS 115471</strain>
    </source>
</reference>
<dbReference type="Proteomes" id="UP000193144">
    <property type="component" value="Unassembled WGS sequence"/>
</dbReference>
<feature type="compositionally biased region" description="Polar residues" evidence="1">
    <location>
        <begin position="16"/>
        <end position="26"/>
    </location>
</feature>
<dbReference type="EMBL" id="MCFA01000016">
    <property type="protein sequence ID" value="ORY16732.1"/>
    <property type="molecule type" value="Genomic_DNA"/>
</dbReference>
<feature type="compositionally biased region" description="Low complexity" evidence="1">
    <location>
        <begin position="1"/>
        <end position="15"/>
    </location>
</feature>
<feature type="region of interest" description="Disordered" evidence="1">
    <location>
        <begin position="1"/>
        <end position="104"/>
    </location>
</feature>